<dbReference type="EMBL" id="FXTN01000010">
    <property type="protein sequence ID" value="SMO90702.1"/>
    <property type="molecule type" value="Genomic_DNA"/>
</dbReference>
<proteinExistence type="predicted"/>
<keyword evidence="1" id="KW-0472">Membrane</keyword>
<evidence type="ECO:0000313" key="3">
    <source>
        <dbReference type="Proteomes" id="UP000320300"/>
    </source>
</evidence>
<name>A0A521F3C7_9SPHI</name>
<sequence>MQHIQDNEFDQLFRDKFEEAEIKPSAHLWDHIETQLAVKPRRVFPVYWMAAAVAVAGLSAALLFKTAGAKRQLSDGIAVAQVSPSAAVARQAKPAASAEPVPRLAASPKVIAPGIQIEDSPAVDEPKKDLAALQPIALNARHDTKEIAVSQEKLPLPVSAEPIVLASNDVKPGPGDEVINENDNRAENKGIRNMGDLINYVVDKVDKSDEKIIQFKTDDDNSSLIALNIGIIRFNSKRHKQ</sequence>
<evidence type="ECO:0000256" key="1">
    <source>
        <dbReference type="SAM" id="Phobius"/>
    </source>
</evidence>
<evidence type="ECO:0000313" key="2">
    <source>
        <dbReference type="EMBL" id="SMO90702.1"/>
    </source>
</evidence>
<accession>A0A521F3C7</accession>
<dbReference type="RefSeq" id="WP_142529804.1">
    <property type="nucleotide sequence ID" value="NZ_CBCSJO010000010.1"/>
</dbReference>
<reference evidence="2 3" key="1">
    <citation type="submission" date="2017-05" db="EMBL/GenBank/DDBJ databases">
        <authorList>
            <person name="Varghese N."/>
            <person name="Submissions S."/>
        </authorList>
    </citation>
    <scope>NUCLEOTIDE SEQUENCE [LARGE SCALE GENOMIC DNA]</scope>
    <source>
        <strain evidence="2 3">DSM 19036</strain>
    </source>
</reference>
<keyword evidence="1" id="KW-1133">Transmembrane helix</keyword>
<dbReference type="OrthoDB" id="790344at2"/>
<organism evidence="2 3">
    <name type="scientific">Pedobacter westerhofensis</name>
    <dbReference type="NCBI Taxonomy" id="425512"/>
    <lineage>
        <taxon>Bacteria</taxon>
        <taxon>Pseudomonadati</taxon>
        <taxon>Bacteroidota</taxon>
        <taxon>Sphingobacteriia</taxon>
        <taxon>Sphingobacteriales</taxon>
        <taxon>Sphingobacteriaceae</taxon>
        <taxon>Pedobacter</taxon>
    </lineage>
</organism>
<gene>
    <name evidence="2" type="ORF">SAMN06265348_11085</name>
</gene>
<keyword evidence="3" id="KW-1185">Reference proteome</keyword>
<keyword evidence="1" id="KW-0812">Transmembrane</keyword>
<protein>
    <submittedName>
        <fullName evidence="2">Uncharacterized protein</fullName>
    </submittedName>
</protein>
<feature type="transmembrane region" description="Helical" evidence="1">
    <location>
        <begin position="46"/>
        <end position="64"/>
    </location>
</feature>
<dbReference type="AlphaFoldDB" id="A0A521F3C7"/>
<dbReference type="Proteomes" id="UP000320300">
    <property type="component" value="Unassembled WGS sequence"/>
</dbReference>